<dbReference type="GO" id="GO:0030170">
    <property type="term" value="F:pyridoxal phosphate binding"/>
    <property type="evidence" value="ECO:0007669"/>
    <property type="project" value="UniProtKB-ARBA"/>
</dbReference>
<dbReference type="PIRSF" id="PIRSF000390">
    <property type="entry name" value="PLP_StrS"/>
    <property type="match status" value="1"/>
</dbReference>
<evidence type="ECO:0000256" key="2">
    <source>
        <dbReference type="ARBA" id="ARBA00037999"/>
    </source>
</evidence>
<proteinExistence type="inferred from homology"/>
<dbReference type="GO" id="GO:0000271">
    <property type="term" value="P:polysaccharide biosynthetic process"/>
    <property type="evidence" value="ECO:0007669"/>
    <property type="project" value="TreeGrafter"/>
</dbReference>
<dbReference type="EMBL" id="SOIZ01000366">
    <property type="protein sequence ID" value="TET59330.1"/>
    <property type="molecule type" value="Genomic_DNA"/>
</dbReference>
<protein>
    <submittedName>
        <fullName evidence="6">DegT/DnrJ/EryC1/StrS family aminotransferase</fullName>
    </submittedName>
</protein>
<evidence type="ECO:0000313" key="7">
    <source>
        <dbReference type="Proteomes" id="UP000319130"/>
    </source>
</evidence>
<evidence type="ECO:0000256" key="1">
    <source>
        <dbReference type="ARBA" id="ARBA00022898"/>
    </source>
</evidence>
<evidence type="ECO:0000256" key="3">
    <source>
        <dbReference type="PIRSR" id="PIRSR000390-1"/>
    </source>
</evidence>
<evidence type="ECO:0000256" key="4">
    <source>
        <dbReference type="PIRSR" id="PIRSR000390-2"/>
    </source>
</evidence>
<comment type="similarity">
    <text evidence="2 5">Belongs to the DegT/DnrJ/EryC1 family.</text>
</comment>
<sequence>MQVPLVDLKSQYETIKNEIDEAIEGVLSSGKYILGLNVKSLEDEIARYCGVSYAVGVASGTDALVLALSALGIGEEDEVITTPFTFFATAEAITQVGARPVFVDIEEESFNIDPAKIEEKVTKKTKAIIPVHLYGQPASMGSIMEIAGRYNLHVIEDAAQAFGAEYSFSRSTKKAGSIGHLGCLSFYPTKNIGGCGDGGMILTHHEKIAERLRVLRAHGASSLYIHSVVGYNSRLDELQAAALRVKLRHVDSWIEMRRQNASLYDELLSNSKGLVTVPYQVPSALHTFCAYTIRAHQRDRLRDYLTKKGVGTRVYYPLPLHLQEVYARLGYKRGDLPVSEKACQEVISLPMYPELKEEQIEFVVREIKNFFSSA</sequence>
<keyword evidence="6" id="KW-0032">Aminotransferase</keyword>
<dbReference type="AlphaFoldDB" id="A0A523VX44"/>
<keyword evidence="6" id="KW-0808">Transferase</keyword>
<dbReference type="InterPro" id="IPR015421">
    <property type="entry name" value="PyrdxlP-dep_Trfase_major"/>
</dbReference>
<dbReference type="Proteomes" id="UP000319130">
    <property type="component" value="Unassembled WGS sequence"/>
</dbReference>
<dbReference type="Gene3D" id="3.40.640.10">
    <property type="entry name" value="Type I PLP-dependent aspartate aminotransferase-like (Major domain)"/>
    <property type="match status" value="1"/>
</dbReference>
<feature type="modified residue" description="N6-(pyridoxal phosphate)lysine" evidence="4">
    <location>
        <position position="190"/>
    </location>
</feature>
<dbReference type="Pfam" id="PF01041">
    <property type="entry name" value="DegT_DnrJ_EryC1"/>
    <property type="match status" value="1"/>
</dbReference>
<dbReference type="CDD" id="cd00616">
    <property type="entry name" value="AHBA_syn"/>
    <property type="match status" value="1"/>
</dbReference>
<dbReference type="SUPFAM" id="SSF53383">
    <property type="entry name" value="PLP-dependent transferases"/>
    <property type="match status" value="1"/>
</dbReference>
<dbReference type="Gene3D" id="3.90.1150.10">
    <property type="entry name" value="Aspartate Aminotransferase, domain 1"/>
    <property type="match status" value="1"/>
</dbReference>
<feature type="active site" description="Proton acceptor" evidence="3">
    <location>
        <position position="190"/>
    </location>
</feature>
<keyword evidence="1 4" id="KW-0663">Pyridoxal phosphate</keyword>
<name>A0A523VX44_UNCAE</name>
<gene>
    <name evidence="6" type="ORF">E3J48_07980</name>
</gene>
<dbReference type="InterPro" id="IPR015422">
    <property type="entry name" value="PyrdxlP-dep_Trfase_small"/>
</dbReference>
<dbReference type="InterPro" id="IPR000653">
    <property type="entry name" value="DegT/StrS_aminotransferase"/>
</dbReference>
<comment type="caution">
    <text evidence="6">The sequence shown here is derived from an EMBL/GenBank/DDBJ whole genome shotgun (WGS) entry which is preliminary data.</text>
</comment>
<dbReference type="FunFam" id="3.40.640.10:FF:000089">
    <property type="entry name" value="Aminotransferase, DegT/DnrJ/EryC1/StrS family"/>
    <property type="match status" value="1"/>
</dbReference>
<accession>A0A523VX44</accession>
<dbReference type="PANTHER" id="PTHR30244:SF36">
    <property type="entry name" value="3-OXO-GLUCOSE-6-PHOSPHATE:GLUTAMATE AMINOTRANSFERASE"/>
    <property type="match status" value="1"/>
</dbReference>
<dbReference type="InterPro" id="IPR015424">
    <property type="entry name" value="PyrdxlP-dep_Trfase"/>
</dbReference>
<evidence type="ECO:0000256" key="5">
    <source>
        <dbReference type="RuleBase" id="RU004508"/>
    </source>
</evidence>
<reference evidence="6 7" key="1">
    <citation type="submission" date="2019-03" db="EMBL/GenBank/DDBJ databases">
        <title>Metabolic potential of uncultured bacteria and archaea associated with petroleum seepage in deep-sea sediments.</title>
        <authorList>
            <person name="Dong X."/>
            <person name="Hubert C."/>
        </authorList>
    </citation>
    <scope>NUCLEOTIDE SEQUENCE [LARGE SCALE GENOMIC DNA]</scope>
    <source>
        <strain evidence="6">E29_bin52</strain>
    </source>
</reference>
<organism evidence="6 7">
    <name type="scientific">Aerophobetes bacterium</name>
    <dbReference type="NCBI Taxonomy" id="2030807"/>
    <lineage>
        <taxon>Bacteria</taxon>
        <taxon>Candidatus Aerophobota</taxon>
    </lineage>
</organism>
<dbReference type="PANTHER" id="PTHR30244">
    <property type="entry name" value="TRANSAMINASE"/>
    <property type="match status" value="1"/>
</dbReference>
<evidence type="ECO:0000313" key="6">
    <source>
        <dbReference type="EMBL" id="TET59330.1"/>
    </source>
</evidence>
<dbReference type="GO" id="GO:0008483">
    <property type="term" value="F:transaminase activity"/>
    <property type="evidence" value="ECO:0007669"/>
    <property type="project" value="UniProtKB-KW"/>
</dbReference>